<reference evidence="2" key="4">
    <citation type="journal article" date="2016" name="ILAR J">
        <title>Review of Elephant Endotheliotropic Herpesviruses and Acute Hemorrhagic Disease.</title>
        <authorList>
            <person name="Long S.Y."/>
            <person name="Latimer E.M."/>
            <person name="Hayward G.S."/>
        </authorList>
    </citation>
    <scope>NUCLEOTIDE SEQUENCE</scope>
    <source>
        <strain evidence="2">Nyah NAP97</strain>
    </source>
</reference>
<keyword evidence="3" id="KW-1185">Reference proteome</keyword>
<reference evidence="2" key="6">
    <citation type="journal article" date="2016" name="MSphere">
        <title>Comparison of the Gene Coding Contents and Other Unusual Features of the GC-Rich and AT-Rich Branch Probosciviruses.</title>
        <authorList>
            <person name="Ling P.D."/>
            <person name="Long S.Y."/>
            <person name="Zong J.C."/>
            <person name="Heaggans S.Y."/>
            <person name="Qin X."/>
            <person name="Hayward G.S."/>
        </authorList>
    </citation>
    <scope>NUCLEOTIDE SEQUENCE</scope>
    <source>
        <strain evidence="2">Nyah NAP97</strain>
    </source>
</reference>
<dbReference type="Proteomes" id="UP001162024">
    <property type="component" value="Segment"/>
</dbReference>
<keyword evidence="1" id="KW-0472">Membrane</keyword>
<name>A0A866VSJ7_9BETA</name>
<organism evidence="2 3">
    <name type="scientific">Elephant endotheliotropic herpesvirus 3A</name>
    <dbReference type="NCBI Taxonomy" id="1329409"/>
    <lineage>
        <taxon>Viruses</taxon>
        <taxon>Duplodnaviria</taxon>
        <taxon>Heunggongvirae</taxon>
        <taxon>Peploviricota</taxon>
        <taxon>Herviviricetes</taxon>
        <taxon>Herpesvirales</taxon>
        <taxon>Orthoherpesviridae</taxon>
        <taxon>Betaherpesvirinae</taxon>
        <taxon>Proboscivirus</taxon>
        <taxon>Elephant endotheliotropic herpesvirus 3</taxon>
    </lineage>
</organism>
<evidence type="ECO:0000256" key="1">
    <source>
        <dbReference type="SAM" id="Phobius"/>
    </source>
</evidence>
<gene>
    <name evidence="2" type="primary">E26</name>
</gene>
<feature type="transmembrane region" description="Helical" evidence="1">
    <location>
        <begin position="194"/>
        <end position="212"/>
    </location>
</feature>
<keyword evidence="1" id="KW-0812">Transmembrane</keyword>
<sequence length="292" mass="32785">MSNNSTAVPSVFCDNSTTLSESSKVFLGMSCVAGLFVTTPTLFFLFYYFRKCSVYLPYNMLQTLIIFFCGLFCGFVSLVVFNWGEPFVTFFAYVPISTTVSCLFVHLGNLCLTKRYDARLRGTFLVAVALFLASIQVLILLNRSPSSADIGCNTTAPLTAATLLTDHHTKQFKLHFTETAILTATWKWKLAVCYSHAGFVIVAGFFLSLYCYKEYPHGLALFGTMLATLIFWIMYKCVVVDVQESIVVPVFIACTIFTHLTLYGVPEILCLYHNYKLMYSEGGDIRLARDML</sequence>
<reference evidence="2" key="2">
    <citation type="journal article" date="2013" name="Genome Announc.">
        <title>Complete Genome Sequence of Elephant Endotheliotropic Herpesvirus 1A.</title>
        <authorList>
            <person name="Ling P.D."/>
            <person name="Reid J.G."/>
            <person name="Qin X."/>
            <person name="Muzny D.M."/>
            <person name="Gibbs R."/>
            <person name="Petrosino J."/>
            <person name="Peng R."/>
            <person name="Zong J.C."/>
            <person name="Heaggans S.Y."/>
            <person name="Hayward G.S."/>
        </authorList>
    </citation>
    <scope>NUCLEOTIDE SEQUENCE</scope>
    <source>
        <strain evidence="2">Nyah NAP97</strain>
    </source>
</reference>
<feature type="transmembrane region" description="Helical" evidence="1">
    <location>
        <begin position="25"/>
        <end position="49"/>
    </location>
</feature>
<dbReference type="GeneID" id="80541516"/>
<feature type="transmembrane region" description="Helical" evidence="1">
    <location>
        <begin position="247"/>
        <end position="272"/>
    </location>
</feature>
<reference evidence="2" key="5">
    <citation type="journal article" date="2016" name="MSphere">
        <title>Complete Genome Sequence of Elephant Endotheliotropic Herpesvirus 4, the First Example of a GC-Rich Branch Proboscivirus.</title>
        <authorList>
            <person name="Ling P.D."/>
            <person name="Long S.Y."/>
            <person name="Fuery A."/>
            <person name="Peng R.S."/>
            <person name="Heaggans S.Y."/>
            <person name="Qin X."/>
            <person name="Worley K.C."/>
            <person name="Dugan S."/>
            <person name="Hayward G.S."/>
        </authorList>
    </citation>
    <scope>NUCLEOTIDE SEQUENCE</scope>
    <source>
        <strain evidence="2">Nyah NAP97</strain>
    </source>
</reference>
<feature type="transmembrane region" description="Helical" evidence="1">
    <location>
        <begin position="219"/>
        <end position="235"/>
    </location>
</feature>
<reference evidence="2" key="1">
    <citation type="journal article" date="2009" name="Vet. Pathol.">
        <title>Clinico-pathologic features of fatal disease attributed to new variants of endotheliotropic herpesviruses in two Asian elephants (Elephas maximus).</title>
        <authorList>
            <person name="Garner M.M."/>
            <person name="Helmick K."/>
            <person name="Ochsenreiter J."/>
            <person name="Richman L.K."/>
            <person name="Latimer E."/>
            <person name="Wise A.G."/>
            <person name="Maes R.K."/>
            <person name="Kiupel M."/>
            <person name="Nordhausen R.W."/>
            <person name="Zong J.C."/>
            <person name="Hayward G.S."/>
        </authorList>
    </citation>
    <scope>NUCLEOTIDE SEQUENCE</scope>
    <source>
        <strain evidence="2">Nyah NAP97</strain>
    </source>
</reference>
<reference evidence="2" key="3">
    <citation type="journal article" date="2014" name="J. Virol.">
        <title>Comparative genome analysis of four elephant endotheliotropic herpesviruses, EEHV3, EEHV4, EEHV5, and EEHV6, from cases of hemorrhagic disease or viremia.</title>
        <authorList>
            <person name="Zong JC"/>
            <person name="Latimer EM"/>
            <person name="Long SY"/>
            <person name="Richman LK"/>
            <person name="Heaggans SY"/>
            <person name="Hayward GS."/>
        </authorList>
    </citation>
    <scope>NUCLEOTIDE SEQUENCE</scope>
    <source>
        <strain evidence="2">Nyah NAP97</strain>
    </source>
</reference>
<evidence type="ECO:0000313" key="3">
    <source>
        <dbReference type="Proteomes" id="UP001162024"/>
    </source>
</evidence>
<dbReference type="EMBL" id="MN373268">
    <property type="protein sequence ID" value="QOE74399.1"/>
    <property type="molecule type" value="Genomic_DNA"/>
</dbReference>
<keyword evidence="2" id="KW-0675">Receptor</keyword>
<keyword evidence="1" id="KW-1133">Transmembrane helix</keyword>
<feature type="transmembrane region" description="Helical" evidence="1">
    <location>
        <begin position="124"/>
        <end position="141"/>
    </location>
</feature>
<feature type="transmembrane region" description="Helical" evidence="1">
    <location>
        <begin position="90"/>
        <end position="112"/>
    </location>
</feature>
<feature type="transmembrane region" description="Helical" evidence="1">
    <location>
        <begin position="61"/>
        <end position="84"/>
    </location>
</feature>
<proteinExistence type="predicted"/>
<protein>
    <submittedName>
        <fullName evidence="2">G protein coupled receptor-3</fullName>
    </submittedName>
</protein>
<dbReference type="KEGG" id="vg:80541516"/>
<accession>A0A866VSJ7</accession>
<reference evidence="2" key="7">
    <citation type="submission" date="2019-08" db="EMBL/GenBank/DDBJ databases">
        <title>Complete Genome Assembly and Annotation of EEHV3A the First Example of a GC-Branch African Elephant Endotheliotrophic Herpesvirus Associated with Lethal Hemorrhagic Disease.</title>
        <authorList>
            <person name="Tan J."/>
            <person name="Ling P.D."/>
            <person name="Worley K."/>
            <person name="Proudfoot J."/>
            <person name="Bowman M."/>
            <person name="Qin X."/>
            <person name="Latimer E.M."/>
            <person name="Holder K."/>
            <person name="Fayette M."/>
            <person name="Nodolf S."/>
            <person name="Heaggans S.Y."/>
            <person name="Zong J.-C."/>
            <person name="Pearson V.R."/>
            <person name="Hayward G.S."/>
        </authorList>
    </citation>
    <scope>NUCLEOTIDE SEQUENCE</scope>
    <source>
        <strain evidence="2">Nyah NAP97</strain>
    </source>
</reference>
<evidence type="ECO:0000313" key="2">
    <source>
        <dbReference type="EMBL" id="QOE74399.1"/>
    </source>
</evidence>
<dbReference type="RefSeq" id="YP_010802732.1">
    <property type="nucleotide sequence ID" value="NC_077039.1"/>
</dbReference>